<sequence length="177" mass="19980">RPAIRLIAQLLGLMTSSFPGVMYGPLFYRRLDMDKTNALSQCGDFEGTMKLTLPVLEDITWTKKIGQQHLKLMVDNMTAVTVLNNMGTTHSWKLNELNKEIWPWCILRGIPLTVAIIPGKTNIVAERESRQHQSNVVYAFGVLGLRPISLLPPSDLEEWGNSKLETLINHFGKEKAH</sequence>
<name>A0AAD9UZL5_ACRCE</name>
<reference evidence="2" key="1">
    <citation type="journal article" date="2023" name="G3 (Bethesda)">
        <title>Whole genome assembly and annotation of the endangered Caribbean coral Acropora cervicornis.</title>
        <authorList>
            <person name="Selwyn J.D."/>
            <person name="Vollmer S.V."/>
        </authorList>
    </citation>
    <scope>NUCLEOTIDE SEQUENCE</scope>
    <source>
        <strain evidence="2">K2</strain>
    </source>
</reference>
<evidence type="ECO:0000256" key="1">
    <source>
        <dbReference type="SAM" id="Phobius"/>
    </source>
</evidence>
<feature type="non-terminal residue" evidence="2">
    <location>
        <position position="177"/>
    </location>
</feature>
<evidence type="ECO:0000313" key="3">
    <source>
        <dbReference type="Proteomes" id="UP001249851"/>
    </source>
</evidence>
<proteinExistence type="predicted"/>
<protein>
    <submittedName>
        <fullName evidence="2">Uncharacterized protein</fullName>
    </submittedName>
</protein>
<feature type="non-terminal residue" evidence="2">
    <location>
        <position position="1"/>
    </location>
</feature>
<dbReference type="AlphaFoldDB" id="A0AAD9UZL5"/>
<organism evidence="2 3">
    <name type="scientific">Acropora cervicornis</name>
    <name type="common">Staghorn coral</name>
    <dbReference type="NCBI Taxonomy" id="6130"/>
    <lineage>
        <taxon>Eukaryota</taxon>
        <taxon>Metazoa</taxon>
        <taxon>Cnidaria</taxon>
        <taxon>Anthozoa</taxon>
        <taxon>Hexacorallia</taxon>
        <taxon>Scleractinia</taxon>
        <taxon>Astrocoeniina</taxon>
        <taxon>Acroporidae</taxon>
        <taxon>Acropora</taxon>
    </lineage>
</organism>
<keyword evidence="1" id="KW-0472">Membrane</keyword>
<dbReference type="CDD" id="cd09275">
    <property type="entry name" value="RNase_HI_RT_DIRS1"/>
    <property type="match status" value="1"/>
</dbReference>
<gene>
    <name evidence="2" type="ORF">P5673_022301</name>
</gene>
<keyword evidence="3" id="KW-1185">Reference proteome</keyword>
<accession>A0AAD9UZL5</accession>
<feature type="transmembrane region" description="Helical" evidence="1">
    <location>
        <begin position="6"/>
        <end position="28"/>
    </location>
</feature>
<reference evidence="2" key="2">
    <citation type="journal article" date="2023" name="Science">
        <title>Genomic signatures of disease resistance in endangered staghorn corals.</title>
        <authorList>
            <person name="Vollmer S.V."/>
            <person name="Selwyn J.D."/>
            <person name="Despard B.A."/>
            <person name="Roesel C.L."/>
        </authorList>
    </citation>
    <scope>NUCLEOTIDE SEQUENCE</scope>
    <source>
        <strain evidence="2">K2</strain>
    </source>
</reference>
<dbReference type="Proteomes" id="UP001249851">
    <property type="component" value="Unassembled WGS sequence"/>
</dbReference>
<keyword evidence="1" id="KW-1133">Transmembrane helix</keyword>
<keyword evidence="1" id="KW-0812">Transmembrane</keyword>
<comment type="caution">
    <text evidence="2">The sequence shown here is derived from an EMBL/GenBank/DDBJ whole genome shotgun (WGS) entry which is preliminary data.</text>
</comment>
<evidence type="ECO:0000313" key="2">
    <source>
        <dbReference type="EMBL" id="KAK2555736.1"/>
    </source>
</evidence>
<dbReference type="EMBL" id="JARQWQ010000060">
    <property type="protein sequence ID" value="KAK2555736.1"/>
    <property type="molecule type" value="Genomic_DNA"/>
</dbReference>